<reference evidence="2" key="1">
    <citation type="submission" date="2018-04" db="EMBL/GenBank/DDBJ databases">
        <title>WGS assembly of Panicum hallii.</title>
        <authorList>
            <person name="Lovell J."/>
            <person name="Jenkins J."/>
            <person name="Lowry D."/>
            <person name="Mamidi S."/>
            <person name="Sreedasyam A."/>
            <person name="Weng X."/>
            <person name="Barry K."/>
            <person name="Bonette J."/>
            <person name="Campitelli B."/>
            <person name="Daum C."/>
            <person name="Gordon S."/>
            <person name="Gould B."/>
            <person name="Lipzen A."/>
            <person name="Macqueen A."/>
            <person name="Palacio-Mejia J."/>
            <person name="Plott C."/>
            <person name="Shakirov E."/>
            <person name="Shu S."/>
            <person name="Yoshinaga Y."/>
            <person name="Zane M."/>
            <person name="Rokhsar D."/>
            <person name="Grimwood J."/>
            <person name="Schmutz J."/>
            <person name="Juenger T."/>
        </authorList>
    </citation>
    <scope>NUCLEOTIDE SEQUENCE [LARGE SCALE GENOMIC DNA]</scope>
    <source>
        <strain evidence="2">FIL2</strain>
    </source>
</reference>
<feature type="region of interest" description="Disordered" evidence="1">
    <location>
        <begin position="92"/>
        <end position="126"/>
    </location>
</feature>
<dbReference type="EMBL" id="CM008052">
    <property type="protein sequence ID" value="PAN38089.1"/>
    <property type="molecule type" value="Genomic_DNA"/>
</dbReference>
<name>A0A2S3I6H3_9POAL</name>
<gene>
    <name evidence="2" type="ORF">PAHAL_7G145400</name>
</gene>
<protein>
    <submittedName>
        <fullName evidence="2">Uncharacterized protein</fullName>
    </submittedName>
</protein>
<evidence type="ECO:0000256" key="1">
    <source>
        <dbReference type="SAM" id="MobiDB-lite"/>
    </source>
</evidence>
<organism evidence="2">
    <name type="scientific">Panicum hallii</name>
    <dbReference type="NCBI Taxonomy" id="206008"/>
    <lineage>
        <taxon>Eukaryota</taxon>
        <taxon>Viridiplantae</taxon>
        <taxon>Streptophyta</taxon>
        <taxon>Embryophyta</taxon>
        <taxon>Tracheophyta</taxon>
        <taxon>Spermatophyta</taxon>
        <taxon>Magnoliopsida</taxon>
        <taxon>Liliopsida</taxon>
        <taxon>Poales</taxon>
        <taxon>Poaceae</taxon>
        <taxon>PACMAD clade</taxon>
        <taxon>Panicoideae</taxon>
        <taxon>Panicodae</taxon>
        <taxon>Paniceae</taxon>
        <taxon>Panicinae</taxon>
        <taxon>Panicum</taxon>
        <taxon>Panicum sect. Panicum</taxon>
    </lineage>
</organism>
<dbReference type="Proteomes" id="UP000243499">
    <property type="component" value="Chromosome 7"/>
</dbReference>
<sequence>MKRLYRYFHFHYRKNTNASLFSCKLKLSSCSITANTQCPNLHCYSSHDLKKKREETQSCSPQWIEGSSSPELAVDAACRGLEPPLLTRPVPAGHAAPGLPLWPAVRPPTAPLEEDKGGGGREEGRG</sequence>
<proteinExistence type="predicted"/>
<evidence type="ECO:0000313" key="2">
    <source>
        <dbReference type="EMBL" id="PAN38089.1"/>
    </source>
</evidence>
<dbReference type="AlphaFoldDB" id="A0A2S3I6H3"/>
<dbReference type="Gramene" id="PAN38089">
    <property type="protein sequence ID" value="PAN38089"/>
    <property type="gene ID" value="PAHAL_7G145400"/>
</dbReference>
<accession>A0A2S3I6H3</accession>
<feature type="compositionally biased region" description="Basic and acidic residues" evidence="1">
    <location>
        <begin position="113"/>
        <end position="126"/>
    </location>
</feature>